<organism evidence="2 3">
    <name type="scientific">Aliiruegeria haliotis</name>
    <dbReference type="NCBI Taxonomy" id="1280846"/>
    <lineage>
        <taxon>Bacteria</taxon>
        <taxon>Pseudomonadati</taxon>
        <taxon>Pseudomonadota</taxon>
        <taxon>Alphaproteobacteria</taxon>
        <taxon>Rhodobacterales</taxon>
        <taxon>Roseobacteraceae</taxon>
        <taxon>Aliiruegeria</taxon>
    </lineage>
</organism>
<dbReference type="AlphaFoldDB" id="A0A2T0RT79"/>
<sequence length="1138" mass="122415">MAMPRRINGAQGLLSYFTRHKTAANLLLVVLIAFGFYAFPQMRAQYFPDVVLDTVTVTVNWDGAGADDVDTAIVELMAPTLLAVDGVESSSSTSREGTARISLEFEPDYDMSRATEDVQQAVDTITTLPDDADDPVVRRSVWRDRVSDVVISGPVGVDLLGRFTDEFVARLFTEGVTRTTIRGLAAPQVVVEVPTLALVRNDVTMAEISEAIAGEVAADPAGDVSGANARVRTGVEKRSADEISGITLRSNPDGSRLTIGDIATIRVEGADRDRGYFVGLNPAMSIRVDRSAQGDALEIQDTVERVAADVMAGLPAGVTIELIRTRSEAISGRLNVLIENALMGLALVVGLLFLFLNARTALWVAAGIPVALLTAIGFMWAAGLTLNMISMFALLITLGIIVDDAIVVGEHADFRVRRLGEPPVEAAENAARRMTGPVFSATITTVIAFFGLTVIGGRFGNLIADIPFTVIVVLLASLVECFLILPNHLAHSLHAATSKEAWYDWPSRMVNRGFTWFRTTIFRRLMGVVIWARYPVVAVLMVILASQVVLLVRGDVQWRFFSAPEEGSVSGNFAMAPGATRDDTIAQMRAMQAAVEALGQKYEAEYGTNPVTYVLAEVGGNTGRGLSGTESKDADQLGSIAVELIDPDLRPYSSFQFVGDLQDSVARHPLVETISFRGWRSGPGGDALDVQFFGASSAQLKAAAEALKDRVAQFGEVSAVEDTLSYDKEELILELTPQGQSLGFTIDELGRVLRNRLNGIEAATYPLGPRSAEIRVELPEGELTADFMNRTKLRTPAGDYVPLADIVEVERRNGFSMINRENGIRVVSVTGDIADDDAARAEEITQILRNEVLPEIEAEYGVASRLSGLAEQEQDFLNDALVGYSFCMLGIYLTLAWVFSSWFRPLLIMAVIPFGLIGTIYGHAAWGLPLSMFTVIGIIGMSGIIINDSIVLVTTVDEYSRDRGLFPSIVDAAADRLRPVLLTTLTTVIGLAPLLYEPSRQAQFLKPTVITLVYGLGFGVVLVLLIVPALLAMQHDIHRQFEAFRRAIRNPGRTGGVAAMTILAAVATLAAFLATMGAVLATGEVWAPLASSLSLGDVSLFMAFGLFAAASLAIGVAAFVLGAVALRIAGPRRRVDTP</sequence>
<dbReference type="SUPFAM" id="SSF82693">
    <property type="entry name" value="Multidrug efflux transporter AcrB pore domain, PN1, PN2, PC1 and PC2 subdomains"/>
    <property type="match status" value="1"/>
</dbReference>
<feature type="transmembrane region" description="Helical" evidence="1">
    <location>
        <begin position="1100"/>
        <end position="1126"/>
    </location>
</feature>
<evidence type="ECO:0000313" key="3">
    <source>
        <dbReference type="Proteomes" id="UP000239480"/>
    </source>
</evidence>
<dbReference type="InterPro" id="IPR001036">
    <property type="entry name" value="Acrflvin-R"/>
</dbReference>
<feature type="transmembrane region" description="Helical" evidence="1">
    <location>
        <begin position="932"/>
        <end position="956"/>
    </location>
</feature>
<dbReference type="Gene3D" id="3.30.70.1440">
    <property type="entry name" value="Multidrug efflux transporter AcrB pore domain"/>
    <property type="match status" value="1"/>
</dbReference>
<feature type="transmembrane region" description="Helical" evidence="1">
    <location>
        <begin position="977"/>
        <end position="996"/>
    </location>
</feature>
<feature type="transmembrane region" description="Helical" evidence="1">
    <location>
        <begin position="466"/>
        <end position="485"/>
    </location>
</feature>
<feature type="transmembrane region" description="Helical" evidence="1">
    <location>
        <begin position="438"/>
        <end position="460"/>
    </location>
</feature>
<name>A0A2T0RT79_9RHOB</name>
<feature type="transmembrane region" description="Helical" evidence="1">
    <location>
        <begin position="388"/>
        <end position="408"/>
    </location>
</feature>
<dbReference type="GO" id="GO:0005886">
    <property type="term" value="C:plasma membrane"/>
    <property type="evidence" value="ECO:0007669"/>
    <property type="project" value="TreeGrafter"/>
</dbReference>
<keyword evidence="1" id="KW-0472">Membrane</keyword>
<keyword evidence="3" id="KW-1185">Reference proteome</keyword>
<dbReference type="Gene3D" id="3.30.70.1320">
    <property type="entry name" value="Multidrug efflux transporter AcrB pore domain like"/>
    <property type="match status" value="1"/>
</dbReference>
<dbReference type="SUPFAM" id="SSF82714">
    <property type="entry name" value="Multidrug efflux transporter AcrB TolC docking domain, DN and DC subdomains"/>
    <property type="match status" value="2"/>
</dbReference>
<proteinExistence type="predicted"/>
<dbReference type="Gene3D" id="1.20.1640.10">
    <property type="entry name" value="Multidrug efflux transporter AcrB transmembrane domain"/>
    <property type="match status" value="2"/>
</dbReference>
<protein>
    <submittedName>
        <fullName evidence="2">Multidrug efflux pump subunit AcrB</fullName>
    </submittedName>
</protein>
<reference evidence="2 3" key="1">
    <citation type="submission" date="2018-03" db="EMBL/GenBank/DDBJ databases">
        <title>Genomic Encyclopedia of Archaeal and Bacterial Type Strains, Phase II (KMG-II): from individual species to whole genera.</title>
        <authorList>
            <person name="Goeker M."/>
        </authorList>
    </citation>
    <scope>NUCLEOTIDE SEQUENCE [LARGE SCALE GENOMIC DNA]</scope>
    <source>
        <strain evidence="2 3">DSM 29328</strain>
    </source>
</reference>
<dbReference type="EMBL" id="PVTD01000003">
    <property type="protein sequence ID" value="PRY24337.1"/>
    <property type="molecule type" value="Genomic_DNA"/>
</dbReference>
<dbReference type="Proteomes" id="UP000239480">
    <property type="component" value="Unassembled WGS sequence"/>
</dbReference>
<accession>A0A2T0RT79</accession>
<keyword evidence="1" id="KW-0812">Transmembrane</keyword>
<feature type="transmembrane region" description="Helical" evidence="1">
    <location>
        <begin position="881"/>
        <end position="899"/>
    </location>
</feature>
<feature type="transmembrane region" description="Helical" evidence="1">
    <location>
        <begin position="1054"/>
        <end position="1080"/>
    </location>
</feature>
<feature type="transmembrane region" description="Helical" evidence="1">
    <location>
        <begin position="362"/>
        <end position="382"/>
    </location>
</feature>
<dbReference type="Pfam" id="PF00873">
    <property type="entry name" value="ACR_tran"/>
    <property type="match status" value="1"/>
</dbReference>
<dbReference type="PANTHER" id="PTHR32063:SF33">
    <property type="entry name" value="RND SUPERFAMILY EFFLUX PUMP PERMEASE COMPONENT"/>
    <property type="match status" value="1"/>
</dbReference>
<gene>
    <name evidence="2" type="ORF">CLV78_103203</name>
</gene>
<dbReference type="InterPro" id="IPR027463">
    <property type="entry name" value="AcrB_DN_DC_subdom"/>
</dbReference>
<dbReference type="PANTHER" id="PTHR32063">
    <property type="match status" value="1"/>
</dbReference>
<feature type="transmembrane region" description="Helical" evidence="1">
    <location>
        <begin position="1008"/>
        <end position="1033"/>
    </location>
</feature>
<comment type="caution">
    <text evidence="2">The sequence shown here is derived from an EMBL/GenBank/DDBJ whole genome shotgun (WGS) entry which is preliminary data.</text>
</comment>
<feature type="transmembrane region" description="Helical" evidence="1">
    <location>
        <begin position="334"/>
        <end position="355"/>
    </location>
</feature>
<dbReference type="PRINTS" id="PR00702">
    <property type="entry name" value="ACRIFLAVINRP"/>
</dbReference>
<evidence type="ECO:0000313" key="2">
    <source>
        <dbReference type="EMBL" id="PRY24337.1"/>
    </source>
</evidence>
<dbReference type="SUPFAM" id="SSF82866">
    <property type="entry name" value="Multidrug efflux transporter AcrB transmembrane domain"/>
    <property type="match status" value="2"/>
</dbReference>
<dbReference type="GO" id="GO:0042910">
    <property type="term" value="F:xenobiotic transmembrane transporter activity"/>
    <property type="evidence" value="ECO:0007669"/>
    <property type="project" value="TreeGrafter"/>
</dbReference>
<feature type="transmembrane region" description="Helical" evidence="1">
    <location>
        <begin position="21"/>
        <end position="39"/>
    </location>
</feature>
<dbReference type="Gene3D" id="3.30.2090.10">
    <property type="entry name" value="Multidrug efflux transporter AcrB TolC docking domain, DN and DC subdomains"/>
    <property type="match status" value="2"/>
</dbReference>
<keyword evidence="1" id="KW-1133">Transmembrane helix</keyword>
<evidence type="ECO:0000256" key="1">
    <source>
        <dbReference type="SAM" id="Phobius"/>
    </source>
</evidence>
<feature type="transmembrane region" description="Helical" evidence="1">
    <location>
        <begin position="906"/>
        <end position="926"/>
    </location>
</feature>
<dbReference type="Gene3D" id="3.30.70.1430">
    <property type="entry name" value="Multidrug efflux transporter AcrB pore domain"/>
    <property type="match status" value="2"/>
</dbReference>
<feature type="transmembrane region" description="Helical" evidence="1">
    <location>
        <begin position="531"/>
        <end position="552"/>
    </location>
</feature>